<dbReference type="InterPro" id="IPR015424">
    <property type="entry name" value="PyrdxlP-dep_Trfase"/>
</dbReference>
<dbReference type="PIRSF" id="PIRSF005572">
    <property type="entry name" value="NifS"/>
    <property type="match status" value="1"/>
</dbReference>
<dbReference type="Pfam" id="PF00266">
    <property type="entry name" value="Aminotran_5"/>
    <property type="match status" value="1"/>
</dbReference>
<dbReference type="RefSeq" id="WP_062417258.1">
    <property type="nucleotide sequence ID" value="NZ_DF967974.1"/>
</dbReference>
<evidence type="ECO:0000256" key="3">
    <source>
        <dbReference type="ARBA" id="ARBA00012239"/>
    </source>
</evidence>
<dbReference type="AlphaFoldDB" id="A0A0P6Y447"/>
<evidence type="ECO:0000256" key="2">
    <source>
        <dbReference type="ARBA" id="ARBA00010447"/>
    </source>
</evidence>
<dbReference type="EMBL" id="LGCM01000046">
    <property type="protein sequence ID" value="KPL79745.1"/>
    <property type="molecule type" value="Genomic_DNA"/>
</dbReference>
<evidence type="ECO:0000259" key="7">
    <source>
        <dbReference type="Pfam" id="PF00266"/>
    </source>
</evidence>
<feature type="domain" description="Aminotransferase class V" evidence="7">
    <location>
        <begin position="2"/>
        <end position="369"/>
    </location>
</feature>
<dbReference type="InterPro" id="IPR015422">
    <property type="entry name" value="PyrdxlP-dep_Trfase_small"/>
</dbReference>
<dbReference type="NCBIfam" id="TIGR01977">
    <property type="entry name" value="am_tr_V_EF2568"/>
    <property type="match status" value="1"/>
</dbReference>
<organism evidence="8 9">
    <name type="scientific">Levilinea saccharolytica</name>
    <dbReference type="NCBI Taxonomy" id="229921"/>
    <lineage>
        <taxon>Bacteria</taxon>
        <taxon>Bacillati</taxon>
        <taxon>Chloroflexota</taxon>
        <taxon>Anaerolineae</taxon>
        <taxon>Anaerolineales</taxon>
        <taxon>Anaerolineaceae</taxon>
        <taxon>Levilinea</taxon>
    </lineage>
</organism>
<dbReference type="Gene3D" id="3.90.1150.10">
    <property type="entry name" value="Aspartate Aminotransferase, domain 1"/>
    <property type="match status" value="1"/>
</dbReference>
<dbReference type="PANTHER" id="PTHR43586">
    <property type="entry name" value="CYSTEINE DESULFURASE"/>
    <property type="match status" value="1"/>
</dbReference>
<dbReference type="EC" id="2.8.1.7" evidence="3"/>
<feature type="region of interest" description="Disordered" evidence="6">
    <location>
        <begin position="226"/>
        <end position="248"/>
    </location>
</feature>
<evidence type="ECO:0000256" key="5">
    <source>
        <dbReference type="ARBA" id="ARBA00050776"/>
    </source>
</evidence>
<dbReference type="PANTHER" id="PTHR43586:SF4">
    <property type="entry name" value="ISOPENICILLIN N EPIMERASE"/>
    <property type="match status" value="1"/>
</dbReference>
<evidence type="ECO:0000313" key="8">
    <source>
        <dbReference type="EMBL" id="KPL79745.1"/>
    </source>
</evidence>
<keyword evidence="4" id="KW-0663">Pyridoxal phosphate</keyword>
<dbReference type="InterPro" id="IPR015421">
    <property type="entry name" value="PyrdxlP-dep_Trfase_major"/>
</dbReference>
<dbReference type="OrthoDB" id="9804366at2"/>
<evidence type="ECO:0000313" key="9">
    <source>
        <dbReference type="Proteomes" id="UP000050501"/>
    </source>
</evidence>
<name>A0A0P6Y447_9CHLR</name>
<dbReference type="Gene3D" id="3.40.640.10">
    <property type="entry name" value="Type I PLP-dependent aspartate aminotransferase-like (Major domain)"/>
    <property type="match status" value="1"/>
</dbReference>
<evidence type="ECO:0000256" key="1">
    <source>
        <dbReference type="ARBA" id="ARBA00001933"/>
    </source>
</evidence>
<dbReference type="PATRIC" id="fig|229921.5.peg.887"/>
<evidence type="ECO:0000256" key="6">
    <source>
        <dbReference type="SAM" id="MobiDB-lite"/>
    </source>
</evidence>
<dbReference type="InterPro" id="IPR016454">
    <property type="entry name" value="Cysteine_dSase"/>
</dbReference>
<comment type="cofactor">
    <cofactor evidence="1">
        <name>pyridoxal 5'-phosphate</name>
        <dbReference type="ChEBI" id="CHEBI:597326"/>
    </cofactor>
</comment>
<evidence type="ECO:0000256" key="4">
    <source>
        <dbReference type="ARBA" id="ARBA00022898"/>
    </source>
</evidence>
<comment type="caution">
    <text evidence="8">The sequence shown here is derived from an EMBL/GenBank/DDBJ whole genome shotgun (WGS) entry which is preliminary data.</text>
</comment>
<dbReference type="Proteomes" id="UP000050501">
    <property type="component" value="Unassembled WGS sequence"/>
</dbReference>
<dbReference type="SUPFAM" id="SSF53383">
    <property type="entry name" value="PLP-dependent transferases"/>
    <property type="match status" value="1"/>
</dbReference>
<keyword evidence="9" id="KW-1185">Reference proteome</keyword>
<protein>
    <recommendedName>
        <fullName evidence="3">cysteine desulfurase</fullName>
        <ecNumber evidence="3">2.8.1.7</ecNumber>
    </recommendedName>
</protein>
<comment type="similarity">
    <text evidence="2">Belongs to the class-V pyridoxal-phosphate-dependent aminotransferase family. Csd subfamily.</text>
</comment>
<dbReference type="GO" id="GO:0031071">
    <property type="term" value="F:cysteine desulfurase activity"/>
    <property type="evidence" value="ECO:0007669"/>
    <property type="project" value="UniProtKB-EC"/>
</dbReference>
<comment type="catalytic activity">
    <reaction evidence="5">
        <text>(sulfur carrier)-H + L-cysteine = (sulfur carrier)-SH + L-alanine</text>
        <dbReference type="Rhea" id="RHEA:43892"/>
        <dbReference type="Rhea" id="RHEA-COMP:14737"/>
        <dbReference type="Rhea" id="RHEA-COMP:14739"/>
        <dbReference type="ChEBI" id="CHEBI:29917"/>
        <dbReference type="ChEBI" id="CHEBI:35235"/>
        <dbReference type="ChEBI" id="CHEBI:57972"/>
        <dbReference type="ChEBI" id="CHEBI:64428"/>
        <dbReference type="EC" id="2.8.1.7"/>
    </reaction>
</comment>
<proteinExistence type="inferred from homology"/>
<dbReference type="STRING" id="229921.ADN01_13745"/>
<gene>
    <name evidence="8" type="ORF">ADN01_13745</name>
</gene>
<dbReference type="InterPro" id="IPR000192">
    <property type="entry name" value="Aminotrans_V_dom"/>
</dbReference>
<reference evidence="8 9" key="1">
    <citation type="submission" date="2015-07" db="EMBL/GenBank/DDBJ databases">
        <title>Genome sequence of Levilinea saccharolytica DSM 16555.</title>
        <authorList>
            <person name="Hemp J."/>
            <person name="Ward L.M."/>
            <person name="Pace L.A."/>
            <person name="Fischer W.W."/>
        </authorList>
    </citation>
    <scope>NUCLEOTIDE SEQUENCE [LARGE SCALE GENOMIC DNA]</scope>
    <source>
        <strain evidence="8 9">KIBI-1</strain>
    </source>
</reference>
<dbReference type="InterPro" id="IPR010969">
    <property type="entry name" value="Cys_dSase-rel_unknwn_funct"/>
</dbReference>
<accession>A0A0P6Y447</accession>
<sequence length="382" mass="40488">MIYLDHAATSWPKPPEVSAAMHDFLERAGGNPGRSGHKLSIEAARVIFDTRDALADFFGVQDPTRVIFTLNATHALNLAIQGLLQPGQRVITGGMEHNAVMRPLRALQQRGVQVEVIPAESDGSLSPQKFAAALQTPARLVILNHASNVSGTIAPAEEIARLAHAAGAWVLVDAAQTAGSLPIHLPTMGADLLAFTGHKGLQGPPGTGGLVLADTFDTAQLSPLVRGGTGSRSEFETQPEDLPDRYESGTPNGVGIAGLKAGLDWVQQHGLQAIRAQEDELKQTLQQGLTRLAGVQVYGPTHPDQSVAIVSFTIQGKHVSEIGRRLDEEFDILCRVGLHCAPAAHRSLGTFPNGTVRLAIGPTTSPQDIASTLRAVERIINP</sequence>